<dbReference type="InterPro" id="IPR021431">
    <property type="entry name" value="DUF3080"/>
</dbReference>
<dbReference type="PROSITE" id="PS51257">
    <property type="entry name" value="PROKAR_LIPOPROTEIN"/>
    <property type="match status" value="1"/>
</dbReference>
<dbReference type="EMBL" id="CP073344">
    <property type="protein sequence ID" value="UTW01713.1"/>
    <property type="molecule type" value="Genomic_DNA"/>
</dbReference>
<organism evidence="1 2">
    <name type="scientific">Amphritea atlantica</name>
    <dbReference type="NCBI Taxonomy" id="355243"/>
    <lineage>
        <taxon>Bacteria</taxon>
        <taxon>Pseudomonadati</taxon>
        <taxon>Pseudomonadota</taxon>
        <taxon>Gammaproteobacteria</taxon>
        <taxon>Oceanospirillales</taxon>
        <taxon>Oceanospirillaceae</taxon>
        <taxon>Amphritea</taxon>
    </lineage>
</organism>
<keyword evidence="2" id="KW-1185">Reference proteome</keyword>
<dbReference type="Proteomes" id="UP001059950">
    <property type="component" value="Chromosome"/>
</dbReference>
<proteinExistence type="predicted"/>
<evidence type="ECO:0000313" key="2">
    <source>
        <dbReference type="Proteomes" id="UP001059950"/>
    </source>
</evidence>
<accession>A0ABY5GQJ2</accession>
<dbReference type="Pfam" id="PF11279">
    <property type="entry name" value="DUF3080"/>
    <property type="match status" value="1"/>
</dbReference>
<reference evidence="1" key="1">
    <citation type="submission" date="2021-04" db="EMBL/GenBank/DDBJ databases">
        <title>Oceanospirillales bacteria with DddD are important DMSP degraders in coastal seawater.</title>
        <authorList>
            <person name="Liu J."/>
        </authorList>
    </citation>
    <scope>NUCLEOTIDE SEQUENCE</scope>
    <source>
        <strain evidence="1">GY6</strain>
    </source>
</reference>
<name>A0ABY5GQJ2_9GAMM</name>
<sequence>MQYSYRLLIILIATALLQGCDQRPAESMLERYSNRVANSLDSDTELDLNIPLQLPPYPRRRERIQPVTDLRQGLIEVLNLRHCQLINLIAERNSSLGKVMPPSRQVVYEIRLLFRLGRCQQTLKQPQAEADPQLIRQIEDIFQIKKASFEAALWNGIFTSEAMERNFSLSEPPLALTDDDGFSQSRQALLIFNQLAALNNATASFQPEWPEPDYLDQLEPHYQALSVLRFGSRWLRSLYLITYTLDHTARVIEQRLEQRPLCFNNRATPQALIVKNVFNKYYAGELQPYMARIDREGREWLQLNHSLLQNFNDIPAAMQRYQSLILDPDGPLWQNYTSARERHTKAWQQLLSQCNLMPGT</sequence>
<protein>
    <submittedName>
        <fullName evidence="1">DUF3080 family protein</fullName>
    </submittedName>
</protein>
<evidence type="ECO:0000313" key="1">
    <source>
        <dbReference type="EMBL" id="UTW01713.1"/>
    </source>
</evidence>
<gene>
    <name evidence="1" type="ORF">KDX31_10000</name>
</gene>